<dbReference type="OrthoDB" id="7004523at2"/>
<sequence length="76" mass="8629">MYSQVDLAMDLEKALVNGFDVFRISKVAFEIYQNHGLEITAPMDRTLLTLMAMEEGEEFELTESELLALIAEIKAM</sequence>
<organism evidence="1 2">
    <name type="scientific">Pseudomonas fildesensis</name>
    <dbReference type="NCBI Taxonomy" id="1674920"/>
    <lineage>
        <taxon>Bacteria</taxon>
        <taxon>Pseudomonadati</taxon>
        <taxon>Pseudomonadota</taxon>
        <taxon>Gammaproteobacteria</taxon>
        <taxon>Pseudomonadales</taxon>
        <taxon>Pseudomonadaceae</taxon>
        <taxon>Pseudomonas</taxon>
    </lineage>
</organism>
<evidence type="ECO:0000313" key="2">
    <source>
        <dbReference type="Proteomes" id="UP000037551"/>
    </source>
</evidence>
<dbReference type="STRING" id="1674920.ACR52_15230"/>
<reference evidence="1 2" key="1">
    <citation type="submission" date="2015-06" db="EMBL/GenBank/DDBJ databases">
        <title>Draft genome sequence of an Antarctic Pseudomonas sp. strain KG01 with full potential for biotechnological applications.</title>
        <authorList>
            <person name="Pavlov M.S."/>
            <person name="Lira F."/>
            <person name="Martinez J.L."/>
            <person name="Marshall S.H."/>
        </authorList>
    </citation>
    <scope>NUCLEOTIDE SEQUENCE [LARGE SCALE GENOMIC DNA]</scope>
    <source>
        <strain evidence="1 2">KG01</strain>
    </source>
</reference>
<protein>
    <submittedName>
        <fullName evidence="1">Uncharacterized protein</fullName>
    </submittedName>
</protein>
<dbReference type="Proteomes" id="UP000037551">
    <property type="component" value="Unassembled WGS sequence"/>
</dbReference>
<dbReference type="RefSeq" id="WP_048725526.1">
    <property type="nucleotide sequence ID" value="NZ_JBJGXJ010000014.1"/>
</dbReference>
<name>A0A0J8FWZ0_9PSED</name>
<evidence type="ECO:0000313" key="1">
    <source>
        <dbReference type="EMBL" id="KMT54822.1"/>
    </source>
</evidence>
<dbReference type="EMBL" id="LFMW01000009">
    <property type="protein sequence ID" value="KMT54822.1"/>
    <property type="molecule type" value="Genomic_DNA"/>
</dbReference>
<gene>
    <name evidence="1" type="ORF">ACR52_15230</name>
</gene>
<proteinExistence type="predicted"/>
<accession>A0A0J8FWZ0</accession>
<dbReference type="PATRIC" id="fig|1674920.3.peg.967"/>
<comment type="caution">
    <text evidence="1">The sequence shown here is derived from an EMBL/GenBank/DDBJ whole genome shotgun (WGS) entry which is preliminary data.</text>
</comment>
<dbReference type="AlphaFoldDB" id="A0A0J8FWZ0"/>
<keyword evidence="2" id="KW-1185">Reference proteome</keyword>